<feature type="compositionally biased region" description="Acidic residues" evidence="9">
    <location>
        <begin position="386"/>
        <end position="405"/>
    </location>
</feature>
<accession>A0A1G8M662</accession>
<evidence type="ECO:0000256" key="1">
    <source>
        <dbReference type="ARBA" id="ARBA00011073"/>
    </source>
</evidence>
<proteinExistence type="inferred from homology"/>
<feature type="chain" id="PRO_5038879113" evidence="10">
    <location>
        <begin position="22"/>
        <end position="702"/>
    </location>
</feature>
<dbReference type="OrthoDB" id="9798386at2"/>
<name>A0A1G8M662_9BACI</name>
<dbReference type="EMBL" id="FNDU01000009">
    <property type="protein sequence ID" value="SDI63446.1"/>
    <property type="molecule type" value="Genomic_DNA"/>
</dbReference>
<dbReference type="InterPro" id="IPR050131">
    <property type="entry name" value="Peptidase_S8_subtilisin-like"/>
</dbReference>
<dbReference type="RefSeq" id="WP_091586664.1">
    <property type="nucleotide sequence ID" value="NZ_FNDU01000009.1"/>
</dbReference>
<evidence type="ECO:0000313" key="13">
    <source>
        <dbReference type="Proteomes" id="UP000199017"/>
    </source>
</evidence>
<evidence type="ECO:0000256" key="3">
    <source>
        <dbReference type="ARBA" id="ARBA00022723"/>
    </source>
</evidence>
<keyword evidence="4 10" id="KW-0732">Signal</keyword>
<keyword evidence="6 7" id="KW-0720">Serine protease</keyword>
<dbReference type="PRINTS" id="PR00723">
    <property type="entry name" value="SUBTILISIN"/>
</dbReference>
<evidence type="ECO:0000256" key="5">
    <source>
        <dbReference type="ARBA" id="ARBA00022801"/>
    </source>
</evidence>
<dbReference type="AlphaFoldDB" id="A0A1G8M662"/>
<feature type="active site" description="Charge relay system" evidence="7">
    <location>
        <position position="160"/>
    </location>
</feature>
<dbReference type="InterPro" id="IPR001119">
    <property type="entry name" value="SLH_dom"/>
</dbReference>
<dbReference type="Gene3D" id="2.60.40.10">
    <property type="entry name" value="Immunoglobulins"/>
    <property type="match status" value="1"/>
</dbReference>
<feature type="domain" description="SLH" evidence="11">
    <location>
        <begin position="583"/>
        <end position="646"/>
    </location>
</feature>
<dbReference type="GO" id="GO:0004252">
    <property type="term" value="F:serine-type endopeptidase activity"/>
    <property type="evidence" value="ECO:0007669"/>
    <property type="project" value="UniProtKB-UniRule"/>
</dbReference>
<dbReference type="InterPro" id="IPR037045">
    <property type="entry name" value="S8pro/Inhibitor_I9_sf"/>
</dbReference>
<dbReference type="PROSITE" id="PS51892">
    <property type="entry name" value="SUBTILASE"/>
    <property type="match status" value="1"/>
</dbReference>
<dbReference type="Gene3D" id="3.30.70.80">
    <property type="entry name" value="Peptidase S8 propeptide/proteinase inhibitor I9"/>
    <property type="match status" value="1"/>
</dbReference>
<dbReference type="InterPro" id="IPR000209">
    <property type="entry name" value="Peptidase_S8/S53_dom"/>
</dbReference>
<feature type="region of interest" description="Disordered" evidence="9">
    <location>
        <begin position="372"/>
        <end position="429"/>
    </location>
</feature>
<feature type="domain" description="SLH" evidence="11">
    <location>
        <begin position="647"/>
        <end position="702"/>
    </location>
</feature>
<evidence type="ECO:0000313" key="12">
    <source>
        <dbReference type="EMBL" id="SDI63446.1"/>
    </source>
</evidence>
<dbReference type="Pfam" id="PF00082">
    <property type="entry name" value="Peptidase_S8"/>
    <property type="match status" value="1"/>
</dbReference>
<keyword evidence="5 7" id="KW-0378">Hydrolase</keyword>
<keyword evidence="13" id="KW-1185">Reference proteome</keyword>
<evidence type="ECO:0000256" key="4">
    <source>
        <dbReference type="ARBA" id="ARBA00022729"/>
    </source>
</evidence>
<dbReference type="PANTHER" id="PTHR43806:SF11">
    <property type="entry name" value="CEREVISIN-RELATED"/>
    <property type="match status" value="1"/>
</dbReference>
<protein>
    <submittedName>
        <fullName evidence="12">Serine protease, subtilisin family</fullName>
    </submittedName>
</protein>
<dbReference type="GO" id="GO:0046872">
    <property type="term" value="F:metal ion binding"/>
    <property type="evidence" value="ECO:0007669"/>
    <property type="project" value="UniProtKB-KW"/>
</dbReference>
<evidence type="ECO:0000256" key="8">
    <source>
        <dbReference type="RuleBase" id="RU003355"/>
    </source>
</evidence>
<evidence type="ECO:0000259" key="11">
    <source>
        <dbReference type="PROSITE" id="PS51272"/>
    </source>
</evidence>
<dbReference type="InterPro" id="IPR013783">
    <property type="entry name" value="Ig-like_fold"/>
</dbReference>
<keyword evidence="2 7" id="KW-0645">Protease</keyword>
<evidence type="ECO:0000256" key="9">
    <source>
        <dbReference type="SAM" id="MobiDB-lite"/>
    </source>
</evidence>
<organism evidence="12 13">
    <name type="scientific">Alteribacillus bidgolensis</name>
    <dbReference type="NCBI Taxonomy" id="930129"/>
    <lineage>
        <taxon>Bacteria</taxon>
        <taxon>Bacillati</taxon>
        <taxon>Bacillota</taxon>
        <taxon>Bacilli</taxon>
        <taxon>Bacillales</taxon>
        <taxon>Bacillaceae</taxon>
        <taxon>Alteribacillus</taxon>
    </lineage>
</organism>
<comment type="similarity">
    <text evidence="1 7 8">Belongs to the peptidase S8 family.</text>
</comment>
<feature type="active site" description="Charge relay system" evidence="7">
    <location>
        <position position="129"/>
    </location>
</feature>
<dbReference type="InterPro" id="IPR034202">
    <property type="entry name" value="Subtilisin_Carlsberg-like"/>
</dbReference>
<evidence type="ECO:0000256" key="7">
    <source>
        <dbReference type="PROSITE-ProRule" id="PRU01240"/>
    </source>
</evidence>
<dbReference type="SUPFAM" id="SSF54897">
    <property type="entry name" value="Protease propeptides/inhibitors"/>
    <property type="match status" value="1"/>
</dbReference>
<dbReference type="InterPro" id="IPR036852">
    <property type="entry name" value="Peptidase_S8/S53_dom_sf"/>
</dbReference>
<feature type="domain" description="SLH" evidence="11">
    <location>
        <begin position="524"/>
        <end position="582"/>
    </location>
</feature>
<feature type="active site" description="Charge relay system" evidence="7">
    <location>
        <position position="318"/>
    </location>
</feature>
<gene>
    <name evidence="12" type="ORF">SAMN05216352_109229</name>
</gene>
<sequence length="702" mass="76074">MFRRTLSVCAASALLFSYPVAGLANDSVSNQDDTYVVGFNEVLDLDVIKAAGGETTQTWERIEAAEVEMTEHEAASLASHPGISYVEIDKEVNVSSERSLKNWGLDQVNAPNAWDESVTGAGVDVAVIDTGISTSHPSLDVDGGYSAVDYTDSYDDDNGHGTHAAGIIGANQPESGLLGVAPEADLFAVKVLDENGNGSLTQMLDGIEWAIEEEMSVINMSFGTLTDSNAMKSMVDKAYENDIIVAAASGNRGESSTSSNRVEYPARYDSVIAVGAVDENNERAFFSASGEAVELAAPGVDIVSTYTDSTYGPLSGTSMATPFVAGAFALLKEAYPEKGAEALRTILQEEAKDLGEPGRDPRYGYGLLQIPDFSDASVDDNKSIPEESEDEPIEEPKEEDIEDNLIGEGPIETPDENEEISPPADLQSNVDYNDDGLIEVILSWDHTEDENTSHYQIYRNGEAYEQVNETTFIDFDVEPGTYTYEVTVVDADGTESEKSETVEVYVEEHEEEDTGFSWPEKVNNSPSFQDVDDDFWAHGPIEELSARGIITGSDGVFRPGEPVRRGQSLAMIGRLLDWDDTPVDTRFPDVDDSYFGSGFIAHGTAEGYVSGFSDGTFRPNQDITRGQMAAILGSVFELSKTIEDDRFSDVHDNTTGQSAIGYLAEQGIVSGYDDGTFRPGKKLSRAQFASILYHLGEHLIEE</sequence>
<evidence type="ECO:0000256" key="10">
    <source>
        <dbReference type="SAM" id="SignalP"/>
    </source>
</evidence>
<keyword evidence="3" id="KW-0479">Metal-binding</keyword>
<reference evidence="12 13" key="1">
    <citation type="submission" date="2016-10" db="EMBL/GenBank/DDBJ databases">
        <authorList>
            <person name="de Groot N.N."/>
        </authorList>
    </citation>
    <scope>NUCLEOTIDE SEQUENCE [LARGE SCALE GENOMIC DNA]</scope>
    <source>
        <strain evidence="13">P4B,CCM 7963,CECT 7998,DSM 25260,IBRC-M 10614,KCTC 13821</strain>
    </source>
</reference>
<dbReference type="Gene3D" id="3.40.50.200">
    <property type="entry name" value="Peptidase S8/S53 domain"/>
    <property type="match status" value="1"/>
</dbReference>
<dbReference type="PROSITE" id="PS51272">
    <property type="entry name" value="SLH"/>
    <property type="match status" value="3"/>
</dbReference>
<dbReference type="CDD" id="cd07477">
    <property type="entry name" value="Peptidases_S8_Subtilisin_subset"/>
    <property type="match status" value="1"/>
</dbReference>
<dbReference type="SUPFAM" id="SSF52743">
    <property type="entry name" value="Subtilisin-like"/>
    <property type="match status" value="1"/>
</dbReference>
<dbReference type="PROSITE" id="PS00138">
    <property type="entry name" value="SUBTILASE_SER"/>
    <property type="match status" value="1"/>
</dbReference>
<dbReference type="InterPro" id="IPR015500">
    <property type="entry name" value="Peptidase_S8_subtilisin-rel"/>
</dbReference>
<dbReference type="InterPro" id="IPR023828">
    <property type="entry name" value="Peptidase_S8_Ser-AS"/>
</dbReference>
<dbReference type="PANTHER" id="PTHR43806">
    <property type="entry name" value="PEPTIDASE S8"/>
    <property type="match status" value="1"/>
</dbReference>
<evidence type="ECO:0000256" key="2">
    <source>
        <dbReference type="ARBA" id="ARBA00022670"/>
    </source>
</evidence>
<feature type="signal peptide" evidence="10">
    <location>
        <begin position="1"/>
        <end position="21"/>
    </location>
</feature>
<evidence type="ECO:0000256" key="6">
    <source>
        <dbReference type="ARBA" id="ARBA00022825"/>
    </source>
</evidence>
<dbReference type="Pfam" id="PF00395">
    <property type="entry name" value="SLH"/>
    <property type="match status" value="3"/>
</dbReference>
<dbReference type="PROSITE" id="PS00136">
    <property type="entry name" value="SUBTILASE_ASP"/>
    <property type="match status" value="1"/>
</dbReference>
<dbReference type="STRING" id="930129.SAMN05216352_109229"/>
<dbReference type="InterPro" id="IPR023827">
    <property type="entry name" value="Peptidase_S8_Asp-AS"/>
</dbReference>
<dbReference type="Proteomes" id="UP000199017">
    <property type="component" value="Unassembled WGS sequence"/>
</dbReference>
<dbReference type="GO" id="GO:0006508">
    <property type="term" value="P:proteolysis"/>
    <property type="evidence" value="ECO:0007669"/>
    <property type="project" value="UniProtKB-KW"/>
</dbReference>